<accession>A0A2K3P098</accession>
<proteinExistence type="predicted"/>
<protein>
    <submittedName>
        <fullName evidence="1">Uncharacterized protein</fullName>
    </submittedName>
</protein>
<reference evidence="1 2" key="1">
    <citation type="journal article" date="2014" name="Am. J. Bot.">
        <title>Genome assembly and annotation for red clover (Trifolium pratense; Fabaceae).</title>
        <authorList>
            <person name="Istvanek J."/>
            <person name="Jaros M."/>
            <person name="Krenek A."/>
            <person name="Repkova J."/>
        </authorList>
    </citation>
    <scope>NUCLEOTIDE SEQUENCE [LARGE SCALE GENOMIC DNA]</scope>
    <source>
        <strain evidence="2">cv. Tatra</strain>
        <tissue evidence="1">Young leaves</tissue>
    </source>
</reference>
<gene>
    <name evidence="1" type="ORF">L195_g005242</name>
</gene>
<reference evidence="1 2" key="2">
    <citation type="journal article" date="2017" name="Front. Plant Sci.">
        <title>Gene Classification and Mining of Molecular Markers Useful in Red Clover (Trifolium pratense) Breeding.</title>
        <authorList>
            <person name="Istvanek J."/>
            <person name="Dluhosova J."/>
            <person name="Dluhos P."/>
            <person name="Patkova L."/>
            <person name="Nedelnik J."/>
            <person name="Repkova J."/>
        </authorList>
    </citation>
    <scope>NUCLEOTIDE SEQUENCE [LARGE SCALE GENOMIC DNA]</scope>
    <source>
        <strain evidence="2">cv. Tatra</strain>
        <tissue evidence="1">Young leaves</tissue>
    </source>
</reference>
<comment type="caution">
    <text evidence="1">The sequence shown here is derived from an EMBL/GenBank/DDBJ whole genome shotgun (WGS) entry which is preliminary data.</text>
</comment>
<organism evidence="1 2">
    <name type="scientific">Trifolium pratense</name>
    <name type="common">Red clover</name>
    <dbReference type="NCBI Taxonomy" id="57577"/>
    <lineage>
        <taxon>Eukaryota</taxon>
        <taxon>Viridiplantae</taxon>
        <taxon>Streptophyta</taxon>
        <taxon>Embryophyta</taxon>
        <taxon>Tracheophyta</taxon>
        <taxon>Spermatophyta</taxon>
        <taxon>Magnoliopsida</taxon>
        <taxon>eudicotyledons</taxon>
        <taxon>Gunneridae</taxon>
        <taxon>Pentapetalae</taxon>
        <taxon>rosids</taxon>
        <taxon>fabids</taxon>
        <taxon>Fabales</taxon>
        <taxon>Fabaceae</taxon>
        <taxon>Papilionoideae</taxon>
        <taxon>50 kb inversion clade</taxon>
        <taxon>NPAAA clade</taxon>
        <taxon>Hologalegina</taxon>
        <taxon>IRL clade</taxon>
        <taxon>Trifolieae</taxon>
        <taxon>Trifolium</taxon>
    </lineage>
</organism>
<dbReference type="EMBL" id="ASHM01002685">
    <property type="protein sequence ID" value="PNY08710.1"/>
    <property type="molecule type" value="Genomic_DNA"/>
</dbReference>
<evidence type="ECO:0000313" key="2">
    <source>
        <dbReference type="Proteomes" id="UP000236291"/>
    </source>
</evidence>
<name>A0A2K3P098_TRIPR</name>
<evidence type="ECO:0000313" key="1">
    <source>
        <dbReference type="EMBL" id="PNY08710.1"/>
    </source>
</evidence>
<dbReference type="Proteomes" id="UP000236291">
    <property type="component" value="Unassembled WGS sequence"/>
</dbReference>
<sequence length="66" mass="7329">MDDKVDGGSRRVRTLVGRCWWLNPVVKERVVLVHALTIKSVSTLEWEVLSDGSAALPDSPCVPVER</sequence>
<dbReference type="AlphaFoldDB" id="A0A2K3P098"/>